<dbReference type="PANTHER" id="PTHR47966:SF51">
    <property type="entry name" value="BETA-SITE APP-CLEAVING ENZYME, ISOFORM A-RELATED"/>
    <property type="match status" value="1"/>
</dbReference>
<evidence type="ECO:0000256" key="5">
    <source>
        <dbReference type="SAM" id="SignalP"/>
    </source>
</evidence>
<dbReference type="GO" id="GO:0006508">
    <property type="term" value="P:proteolysis"/>
    <property type="evidence" value="ECO:0007669"/>
    <property type="project" value="UniProtKB-KW"/>
</dbReference>
<dbReference type="InterPro" id="IPR033121">
    <property type="entry name" value="PEPTIDASE_A1"/>
</dbReference>
<dbReference type="InterPro" id="IPR021109">
    <property type="entry name" value="Peptidase_aspartic_dom_sf"/>
</dbReference>
<dbReference type="Gene3D" id="2.40.70.10">
    <property type="entry name" value="Acid Proteases"/>
    <property type="match status" value="2"/>
</dbReference>
<dbReference type="OrthoDB" id="660550at2759"/>
<keyword evidence="5" id="KW-0732">Signal</keyword>
<feature type="region of interest" description="Disordered" evidence="4">
    <location>
        <begin position="26"/>
        <end position="74"/>
    </location>
</feature>
<dbReference type="GO" id="GO:0004190">
    <property type="term" value="F:aspartic-type endopeptidase activity"/>
    <property type="evidence" value="ECO:0007669"/>
    <property type="project" value="UniProtKB-KW"/>
</dbReference>
<dbReference type="Pfam" id="PF00026">
    <property type="entry name" value="Asp"/>
    <property type="match status" value="1"/>
</dbReference>
<protein>
    <submittedName>
        <fullName evidence="7">Family A1 protease</fullName>
    </submittedName>
</protein>
<feature type="chain" id="PRO_5040202365" evidence="5">
    <location>
        <begin position="26"/>
        <end position="440"/>
    </location>
</feature>
<dbReference type="PANTHER" id="PTHR47966">
    <property type="entry name" value="BETA-SITE APP-CLEAVING ENZYME, ISOFORM A-RELATED"/>
    <property type="match status" value="1"/>
</dbReference>
<organism evidence="7 8">
    <name type="scientific">Pleurotus eryngii</name>
    <name type="common">Boletus of the steppes</name>
    <dbReference type="NCBI Taxonomy" id="5323"/>
    <lineage>
        <taxon>Eukaryota</taxon>
        <taxon>Fungi</taxon>
        <taxon>Dikarya</taxon>
        <taxon>Basidiomycota</taxon>
        <taxon>Agaricomycotina</taxon>
        <taxon>Agaricomycetes</taxon>
        <taxon>Agaricomycetidae</taxon>
        <taxon>Agaricales</taxon>
        <taxon>Pleurotineae</taxon>
        <taxon>Pleurotaceae</taxon>
        <taxon>Pleurotus</taxon>
    </lineage>
</organism>
<dbReference type="InterPro" id="IPR001461">
    <property type="entry name" value="Aspartic_peptidase_A1"/>
</dbReference>
<proteinExistence type="inferred from homology"/>
<dbReference type="PROSITE" id="PS00141">
    <property type="entry name" value="ASP_PROTEASE"/>
    <property type="match status" value="1"/>
</dbReference>
<keyword evidence="2 3" id="KW-0064">Aspartyl protease</keyword>
<evidence type="ECO:0000259" key="6">
    <source>
        <dbReference type="PROSITE" id="PS51767"/>
    </source>
</evidence>
<comment type="caution">
    <text evidence="7">The sequence shown here is derived from an EMBL/GenBank/DDBJ whole genome shotgun (WGS) entry which is preliminary data.</text>
</comment>
<dbReference type="Proteomes" id="UP000807025">
    <property type="component" value="Unassembled WGS sequence"/>
</dbReference>
<evidence type="ECO:0000256" key="3">
    <source>
        <dbReference type="RuleBase" id="RU000454"/>
    </source>
</evidence>
<dbReference type="InterPro" id="IPR001969">
    <property type="entry name" value="Aspartic_peptidase_AS"/>
</dbReference>
<dbReference type="AlphaFoldDB" id="A0A9P6DG17"/>
<feature type="domain" description="Peptidase A1" evidence="6">
    <location>
        <begin position="82"/>
        <end position="391"/>
    </location>
</feature>
<dbReference type="InterPro" id="IPR034164">
    <property type="entry name" value="Pepsin-like_dom"/>
</dbReference>
<accession>A0A9P6DG17</accession>
<keyword evidence="3" id="KW-0378">Hydrolase</keyword>
<sequence length="440" mass="47004">MFNKSSLLFSLFLALSAASTPAVIARTSPTPNTLTKSYHSTNGGSIAKADQTRATHLRKQALKPTEKRASGPAPASNRVVLYTANLTVGDVHNVTLLIDTGSSTTSCTGQKCTVRNPTGQSELLVYGSAQFFGQETVQNVEFGQYKVENQSVAIGTLDHGLAPFDGILGLGPTDLNENTRLLNRSAVSTFVDNLVSEGRIERNVVGIYYSPTVKGGEDNGQITFGTIDRSKCSGELKYVPITDSSPANEYWGIDASATYNNVPLLNSTAGIVDTGTSLVLLSTDAFNRYMEATNATKDEATGLLSIPASSYGQLHSLNFKIGGFTFEMTPDSQVWPRSLNECIGGRNDTMYLIIGDMGTVGGTGLDFILGYTFLERFYSIYDMSQKQIGLCSTSNTFRVTNSRPSVEGFAFCSQTPAVPLVRVGTALPVASNTTAVSPSQ</sequence>
<evidence type="ECO:0000256" key="1">
    <source>
        <dbReference type="ARBA" id="ARBA00007447"/>
    </source>
</evidence>
<evidence type="ECO:0000256" key="4">
    <source>
        <dbReference type="SAM" id="MobiDB-lite"/>
    </source>
</evidence>
<name>A0A9P6DG17_PLEER</name>
<evidence type="ECO:0000313" key="8">
    <source>
        <dbReference type="Proteomes" id="UP000807025"/>
    </source>
</evidence>
<feature type="signal peptide" evidence="5">
    <location>
        <begin position="1"/>
        <end position="25"/>
    </location>
</feature>
<keyword evidence="3 7" id="KW-0645">Protease</keyword>
<evidence type="ECO:0000256" key="2">
    <source>
        <dbReference type="ARBA" id="ARBA00022750"/>
    </source>
</evidence>
<dbReference type="PRINTS" id="PR00792">
    <property type="entry name" value="PEPSIN"/>
</dbReference>
<dbReference type="EMBL" id="MU154572">
    <property type="protein sequence ID" value="KAF9494485.1"/>
    <property type="molecule type" value="Genomic_DNA"/>
</dbReference>
<comment type="similarity">
    <text evidence="1 3">Belongs to the peptidase A1 family.</text>
</comment>
<feature type="compositionally biased region" description="Polar residues" evidence="4">
    <location>
        <begin position="27"/>
        <end position="44"/>
    </location>
</feature>
<gene>
    <name evidence="7" type="ORF">BDN71DRAFT_1393158</name>
</gene>
<dbReference type="PROSITE" id="PS51767">
    <property type="entry name" value="PEPTIDASE_A1"/>
    <property type="match status" value="1"/>
</dbReference>
<evidence type="ECO:0000313" key="7">
    <source>
        <dbReference type="EMBL" id="KAF9494485.1"/>
    </source>
</evidence>
<keyword evidence="8" id="KW-1185">Reference proteome</keyword>
<reference evidence="7" key="1">
    <citation type="submission" date="2020-11" db="EMBL/GenBank/DDBJ databases">
        <authorList>
            <consortium name="DOE Joint Genome Institute"/>
            <person name="Ahrendt S."/>
            <person name="Riley R."/>
            <person name="Andreopoulos W."/>
            <person name="Labutti K."/>
            <person name="Pangilinan J."/>
            <person name="Ruiz-Duenas F.J."/>
            <person name="Barrasa J.M."/>
            <person name="Sanchez-Garcia M."/>
            <person name="Camarero S."/>
            <person name="Miyauchi S."/>
            <person name="Serrano A."/>
            <person name="Linde D."/>
            <person name="Babiker R."/>
            <person name="Drula E."/>
            <person name="Ayuso-Fernandez I."/>
            <person name="Pacheco R."/>
            <person name="Padilla G."/>
            <person name="Ferreira P."/>
            <person name="Barriuso J."/>
            <person name="Kellner H."/>
            <person name="Castanera R."/>
            <person name="Alfaro M."/>
            <person name="Ramirez L."/>
            <person name="Pisabarro A.G."/>
            <person name="Kuo A."/>
            <person name="Tritt A."/>
            <person name="Lipzen A."/>
            <person name="He G."/>
            <person name="Yan M."/>
            <person name="Ng V."/>
            <person name="Cullen D."/>
            <person name="Martin F."/>
            <person name="Rosso M.-N."/>
            <person name="Henrissat B."/>
            <person name="Hibbett D."/>
            <person name="Martinez A.T."/>
            <person name="Grigoriev I.V."/>
        </authorList>
    </citation>
    <scope>NUCLEOTIDE SEQUENCE</scope>
    <source>
        <strain evidence="7">ATCC 90797</strain>
    </source>
</reference>
<dbReference type="SUPFAM" id="SSF50630">
    <property type="entry name" value="Acid proteases"/>
    <property type="match status" value="1"/>
</dbReference>
<dbReference type="CDD" id="cd05471">
    <property type="entry name" value="pepsin_like"/>
    <property type="match status" value="1"/>
</dbReference>